<feature type="domain" description="EamA" evidence="7">
    <location>
        <begin position="178"/>
        <end position="308"/>
    </location>
</feature>
<accession>A0A1M4VRZ5</accession>
<evidence type="ECO:0000256" key="1">
    <source>
        <dbReference type="ARBA" id="ARBA00004141"/>
    </source>
</evidence>
<feature type="transmembrane region" description="Helical" evidence="6">
    <location>
        <begin position="176"/>
        <end position="196"/>
    </location>
</feature>
<keyword evidence="5 6" id="KW-0472">Membrane</keyword>
<feature type="transmembrane region" description="Helical" evidence="6">
    <location>
        <begin position="153"/>
        <end position="170"/>
    </location>
</feature>
<dbReference type="InterPro" id="IPR037185">
    <property type="entry name" value="EmrE-like"/>
</dbReference>
<comment type="subcellular location">
    <subcellularLocation>
        <location evidence="1">Membrane</location>
        <topology evidence="1">Multi-pass membrane protein</topology>
    </subcellularLocation>
</comment>
<dbReference type="InterPro" id="IPR000620">
    <property type="entry name" value="EamA_dom"/>
</dbReference>
<dbReference type="PANTHER" id="PTHR22911:SF6">
    <property type="entry name" value="SOLUTE CARRIER FAMILY 35 MEMBER G1"/>
    <property type="match status" value="1"/>
</dbReference>
<evidence type="ECO:0000256" key="2">
    <source>
        <dbReference type="ARBA" id="ARBA00009853"/>
    </source>
</evidence>
<feature type="transmembrane region" description="Helical" evidence="6">
    <location>
        <begin position="293"/>
        <end position="312"/>
    </location>
</feature>
<evidence type="ECO:0000256" key="3">
    <source>
        <dbReference type="ARBA" id="ARBA00022692"/>
    </source>
</evidence>
<reference evidence="9" key="1">
    <citation type="submission" date="2016-11" db="EMBL/GenBank/DDBJ databases">
        <authorList>
            <person name="Varghese N."/>
            <person name="Submissions S."/>
        </authorList>
    </citation>
    <scope>NUCLEOTIDE SEQUENCE [LARGE SCALE GENOMIC DNA]</scope>
    <source>
        <strain evidence="9">DSM 100566</strain>
    </source>
</reference>
<gene>
    <name evidence="8" type="ORF">SAMN05444273_102354</name>
</gene>
<feature type="domain" description="EamA" evidence="7">
    <location>
        <begin position="37"/>
        <end position="169"/>
    </location>
</feature>
<dbReference type="AlphaFoldDB" id="A0A1M4VRZ5"/>
<keyword evidence="9" id="KW-1185">Reference proteome</keyword>
<protein>
    <submittedName>
        <fullName evidence="8">Uncharacterized membrane protein</fullName>
    </submittedName>
</protein>
<evidence type="ECO:0000256" key="5">
    <source>
        <dbReference type="ARBA" id="ARBA00023136"/>
    </source>
</evidence>
<sequence>MTGPLVFPSSIAIRLDHSSGSSFAVGMTILPRSDMRLAALWMTGAIVSFSAMAVAGRKVTAELDTFELMTYRSIISLVLVLAIAAFAGTLNQINARSIRLHTIRNLSHFAGQNMWFAAITMIPLAQVVALEFTSPIWVALLAPLFLSERLTPLRIFVAILGFIGVLVVARPDLSHIELGSLLASGAAIGFAGSAIATKRLTRHESITCILFWLALMQAVFGLVTAGWDGQITVPSVKLLPWVALVSVTGLGAHFCLTTALKHAPAVIVMPMDFARLPLVAMLGIAFFSETVDIWVFVGAAIIFGANYLNIAAEARRNRALT</sequence>
<dbReference type="Pfam" id="PF00892">
    <property type="entry name" value="EamA"/>
    <property type="match status" value="2"/>
</dbReference>
<dbReference type="EMBL" id="FQUV01000002">
    <property type="protein sequence ID" value="SHE71627.1"/>
    <property type="molecule type" value="Genomic_DNA"/>
</dbReference>
<proteinExistence type="inferred from homology"/>
<comment type="similarity">
    <text evidence="2">Belongs to the drug/metabolite transporter (DMT) superfamily. 10 TMS drug/metabolite exporter (DME) (TC 2.A.7.3) family.</text>
</comment>
<evidence type="ECO:0000313" key="9">
    <source>
        <dbReference type="Proteomes" id="UP000184144"/>
    </source>
</evidence>
<name>A0A1M4VRZ5_9RHOB</name>
<feature type="transmembrane region" description="Helical" evidence="6">
    <location>
        <begin position="37"/>
        <end position="54"/>
    </location>
</feature>
<feature type="transmembrane region" description="Helical" evidence="6">
    <location>
        <begin position="74"/>
        <end position="94"/>
    </location>
</feature>
<dbReference type="SUPFAM" id="SSF103481">
    <property type="entry name" value="Multidrug resistance efflux transporter EmrE"/>
    <property type="match status" value="2"/>
</dbReference>
<keyword evidence="4 6" id="KW-1133">Transmembrane helix</keyword>
<organism evidence="8 9">
    <name type="scientific">Litoreibacter ascidiaceicola</name>
    <dbReference type="NCBI Taxonomy" id="1486859"/>
    <lineage>
        <taxon>Bacteria</taxon>
        <taxon>Pseudomonadati</taxon>
        <taxon>Pseudomonadota</taxon>
        <taxon>Alphaproteobacteria</taxon>
        <taxon>Rhodobacterales</taxon>
        <taxon>Roseobacteraceae</taxon>
        <taxon>Litoreibacter</taxon>
    </lineage>
</organism>
<feature type="transmembrane region" description="Helical" evidence="6">
    <location>
        <begin position="114"/>
        <end position="141"/>
    </location>
</feature>
<feature type="transmembrane region" description="Helical" evidence="6">
    <location>
        <begin position="208"/>
        <end position="227"/>
    </location>
</feature>
<dbReference type="STRING" id="1486859.SAMN05444273_102354"/>
<dbReference type="Proteomes" id="UP000184144">
    <property type="component" value="Unassembled WGS sequence"/>
</dbReference>
<keyword evidence="3 6" id="KW-0812">Transmembrane</keyword>
<feature type="transmembrane region" description="Helical" evidence="6">
    <location>
        <begin position="239"/>
        <end position="260"/>
    </location>
</feature>
<evidence type="ECO:0000256" key="4">
    <source>
        <dbReference type="ARBA" id="ARBA00022989"/>
    </source>
</evidence>
<dbReference type="PANTHER" id="PTHR22911">
    <property type="entry name" value="ACYL-MALONYL CONDENSING ENZYME-RELATED"/>
    <property type="match status" value="1"/>
</dbReference>
<evidence type="ECO:0000313" key="8">
    <source>
        <dbReference type="EMBL" id="SHE71627.1"/>
    </source>
</evidence>
<evidence type="ECO:0000256" key="6">
    <source>
        <dbReference type="SAM" id="Phobius"/>
    </source>
</evidence>
<dbReference type="GO" id="GO:0016020">
    <property type="term" value="C:membrane"/>
    <property type="evidence" value="ECO:0007669"/>
    <property type="project" value="UniProtKB-SubCell"/>
</dbReference>
<evidence type="ECO:0000259" key="7">
    <source>
        <dbReference type="Pfam" id="PF00892"/>
    </source>
</evidence>
<feature type="transmembrane region" description="Helical" evidence="6">
    <location>
        <begin position="267"/>
        <end position="287"/>
    </location>
</feature>